<organism evidence="3 4">
    <name type="scientific">Brassica rapa subsp. trilocularis</name>
    <dbReference type="NCBI Taxonomy" id="1813537"/>
    <lineage>
        <taxon>Eukaryota</taxon>
        <taxon>Viridiplantae</taxon>
        <taxon>Streptophyta</taxon>
        <taxon>Embryophyta</taxon>
        <taxon>Tracheophyta</taxon>
        <taxon>Spermatophyta</taxon>
        <taxon>Magnoliopsida</taxon>
        <taxon>eudicotyledons</taxon>
        <taxon>Gunneridae</taxon>
        <taxon>Pentapetalae</taxon>
        <taxon>rosids</taxon>
        <taxon>malvids</taxon>
        <taxon>Brassicales</taxon>
        <taxon>Brassicaceae</taxon>
        <taxon>Brassiceae</taxon>
        <taxon>Brassica</taxon>
    </lineage>
</organism>
<evidence type="ECO:0000313" key="3">
    <source>
        <dbReference type="EMBL" id="KAG5397470.1"/>
    </source>
</evidence>
<feature type="region of interest" description="Disordered" evidence="1">
    <location>
        <begin position="145"/>
        <end position="229"/>
    </location>
</feature>
<comment type="caution">
    <text evidence="3">The sequence shown here is derived from an EMBL/GenBank/DDBJ whole genome shotgun (WGS) entry which is preliminary data.</text>
</comment>
<reference evidence="3 4" key="1">
    <citation type="submission" date="2021-03" db="EMBL/GenBank/DDBJ databases">
        <authorList>
            <person name="King G.J."/>
            <person name="Bancroft I."/>
            <person name="Baten A."/>
            <person name="Bloomfield J."/>
            <person name="Borpatragohain P."/>
            <person name="He Z."/>
            <person name="Irish N."/>
            <person name="Irwin J."/>
            <person name="Liu K."/>
            <person name="Mauleon R.P."/>
            <person name="Moore J."/>
            <person name="Morris R."/>
            <person name="Ostergaard L."/>
            <person name="Wang B."/>
            <person name="Wells R."/>
        </authorList>
    </citation>
    <scope>NUCLEOTIDE SEQUENCE [LARGE SCALE GENOMIC DNA]</scope>
    <source>
        <strain evidence="3">R-o-18</strain>
        <tissue evidence="3">Leaf</tissue>
    </source>
</reference>
<dbReference type="Proteomes" id="UP000823674">
    <property type="component" value="Chromosome A05"/>
</dbReference>
<evidence type="ECO:0000313" key="4">
    <source>
        <dbReference type="Proteomes" id="UP000823674"/>
    </source>
</evidence>
<evidence type="ECO:0000256" key="1">
    <source>
        <dbReference type="SAM" id="MobiDB-lite"/>
    </source>
</evidence>
<feature type="compositionally biased region" description="Polar residues" evidence="1">
    <location>
        <begin position="94"/>
        <end position="108"/>
    </location>
</feature>
<feature type="compositionally biased region" description="Basic and acidic residues" evidence="1">
    <location>
        <begin position="216"/>
        <end position="228"/>
    </location>
</feature>
<dbReference type="EMBL" id="JADBGQ010000005">
    <property type="protein sequence ID" value="KAG5397470.1"/>
    <property type="molecule type" value="Genomic_DNA"/>
</dbReference>
<protein>
    <submittedName>
        <fullName evidence="3">Uncharacterized protein</fullName>
    </submittedName>
</protein>
<keyword evidence="4" id="KW-1185">Reference proteome</keyword>
<gene>
    <name evidence="3" type="primary">A05g505020.1_BraROA</name>
    <name evidence="3" type="ORF">IGI04_019284</name>
</gene>
<proteinExistence type="predicted"/>
<feature type="chain" id="PRO_5046537888" evidence="2">
    <location>
        <begin position="17"/>
        <end position="891"/>
    </location>
</feature>
<name>A0ABQ7MFD6_BRACM</name>
<feature type="region of interest" description="Disordered" evidence="1">
    <location>
        <begin position="343"/>
        <end position="372"/>
    </location>
</feature>
<feature type="signal peptide" evidence="2">
    <location>
        <begin position="1"/>
        <end position="16"/>
    </location>
</feature>
<sequence length="891" mass="101637">MFPCLSFRAATQLGLAVSGLLELEISPTALEPRLIPCFNAQTHIQNKIYLETRVLLLSNLNRNRQCKFRFPQFGARRREGTDQSNSPPHHAQPAMSTDDTNNVQTPLNGGSGTDLHTPEEDVSAANAPTNTAALEEFKKMFATYEMSSPRTTRERPSGQNPSRKSPVKKGNPESPPPPAKDSEDNEVEHVDLYPSDVSNDIEEDVDKHPRRTRSRSARESSPFDKPMTEEEEILYWNAQEELAEKQTELTCTGFFSTKNLLAREGYYKDEPLREFISRFKLAMSRVSGISDKVAIDALRKTFWYKSKFRKWITLDKPRTIQDALHKATEYIIIEEITKVLSQKHKSTRPSSKDVDPKTKKKNSRNDKYVHHEGEDLQGAHNYAISSDQGCTTGNTWTRNQGYDENTFCEFHQSRGHSTTNCKVLGAQLAAKLLAGELSEVTSTSKLNTSLKPTLQLDRNIWKRALTRPRFKVKFPGQRSSKRIRGTFHLLAITGNLGHGLYGIRRNRDGIPQSLDPPVDRRNERLSLSACVFQRLPTEPRHSRTVLHQLDDLPLTLPFRLTNGPRMVTSELRIALQHLALHASQIPLCFRHFKAIDHGLPMARLKGRSKQVQTLQNQLTSFKREKGYIRQSPNFLKTNPVDDTRPFYAASIRTKKKNFFHELKLEINPLTTDMKFRGTSLYLSRFKVVDGKGETMLVAQNQDSNKVLDAKGVQLAYRHLKTIQHTNVNFGNREPQAAAHYECFVTSKVTLRGTTSALSLTRNPKFHRIRNLVEQPHDPKKFARLTVWIENGYDEVNVQISAKYKYVFPQQIVLGQENVTTYVLEIKLCSNSIWIKHKLSEAYPNQLRICSSMTTEYDKPSSVITQLPHMHTIRSLRSDRTRAKHASRSVAM</sequence>
<feature type="compositionally biased region" description="Basic and acidic residues" evidence="1">
    <location>
        <begin position="350"/>
        <end position="372"/>
    </location>
</feature>
<accession>A0ABQ7MFD6</accession>
<feature type="region of interest" description="Disordered" evidence="1">
    <location>
        <begin position="71"/>
        <end position="126"/>
    </location>
</feature>
<keyword evidence="2" id="KW-0732">Signal</keyword>
<evidence type="ECO:0000256" key="2">
    <source>
        <dbReference type="SAM" id="SignalP"/>
    </source>
</evidence>